<accession>A0ABV8TCQ2</accession>
<evidence type="ECO:0008006" key="3">
    <source>
        <dbReference type="Google" id="ProtNLM"/>
    </source>
</evidence>
<dbReference type="RefSeq" id="WP_381738578.1">
    <property type="nucleotide sequence ID" value="NZ_JBHSDP010000011.1"/>
</dbReference>
<evidence type="ECO:0000313" key="2">
    <source>
        <dbReference type="Proteomes" id="UP001595824"/>
    </source>
</evidence>
<keyword evidence="2" id="KW-1185">Reference proteome</keyword>
<reference evidence="2" key="1">
    <citation type="journal article" date="2019" name="Int. J. Syst. Evol. Microbiol.">
        <title>The Global Catalogue of Microorganisms (GCM) 10K type strain sequencing project: providing services to taxonomists for standard genome sequencing and annotation.</title>
        <authorList>
            <consortium name="The Broad Institute Genomics Platform"/>
            <consortium name="The Broad Institute Genome Sequencing Center for Infectious Disease"/>
            <person name="Wu L."/>
            <person name="Ma J."/>
        </authorList>
    </citation>
    <scope>NUCLEOTIDE SEQUENCE [LARGE SCALE GENOMIC DNA]</scope>
    <source>
        <strain evidence="2">PCU 347</strain>
    </source>
</reference>
<comment type="caution">
    <text evidence="1">The sequence shown here is derived from an EMBL/GenBank/DDBJ whole genome shotgun (WGS) entry which is preliminary data.</text>
</comment>
<gene>
    <name evidence="1" type="ORF">ACFPC0_11095</name>
</gene>
<sequence length="74" mass="7941">MANSGWALARRAVLREVAEALGGDELAYRIAGVLLRRADVVTLDDLRRLERPESVPGVGVTAAARIRRALTTAS</sequence>
<proteinExistence type="predicted"/>
<dbReference type="Proteomes" id="UP001595824">
    <property type="component" value="Unassembled WGS sequence"/>
</dbReference>
<organism evidence="1 2">
    <name type="scientific">Streptomyces andamanensis</name>
    <dbReference type="NCBI Taxonomy" id="1565035"/>
    <lineage>
        <taxon>Bacteria</taxon>
        <taxon>Bacillati</taxon>
        <taxon>Actinomycetota</taxon>
        <taxon>Actinomycetes</taxon>
        <taxon>Kitasatosporales</taxon>
        <taxon>Streptomycetaceae</taxon>
        <taxon>Streptomyces</taxon>
    </lineage>
</organism>
<dbReference type="EMBL" id="JBHSDP010000011">
    <property type="protein sequence ID" value="MFC4328373.1"/>
    <property type="molecule type" value="Genomic_DNA"/>
</dbReference>
<name>A0ABV8TCQ2_9ACTN</name>
<protein>
    <recommendedName>
        <fullName evidence="3">Helix-hairpin-helix domain-containing protein</fullName>
    </recommendedName>
</protein>
<evidence type="ECO:0000313" key="1">
    <source>
        <dbReference type="EMBL" id="MFC4328373.1"/>
    </source>
</evidence>